<keyword evidence="1" id="KW-1133">Transmembrane helix</keyword>
<keyword evidence="1" id="KW-0812">Transmembrane</keyword>
<evidence type="ECO:0008006" key="8">
    <source>
        <dbReference type="Google" id="ProtNLM"/>
    </source>
</evidence>
<dbReference type="EMBL" id="QKKZ01000002">
    <property type="protein sequence ID" value="KAB7515010.1"/>
    <property type="molecule type" value="Genomic_DNA"/>
</dbReference>
<proteinExistence type="predicted"/>
<dbReference type="Proteomes" id="UP000326865">
    <property type="component" value="Unassembled WGS sequence"/>
</dbReference>
<dbReference type="EMBL" id="QJOW01000001">
    <property type="protein sequence ID" value="KAB7518320.1"/>
    <property type="molecule type" value="Genomic_DNA"/>
</dbReference>
<accession>A0A5N5U8N7</accession>
<dbReference type="RefSeq" id="WP_152119212.1">
    <property type="nucleotide sequence ID" value="NZ_QJOW01000001.1"/>
</dbReference>
<name>A0A5N5UJU5_9EURY</name>
<accession>A0A5N5UJU5</accession>
<protein>
    <recommendedName>
        <fullName evidence="8">Peptidoglycan-binding protein</fullName>
    </recommendedName>
</protein>
<keyword evidence="7" id="KW-1185">Reference proteome</keyword>
<feature type="transmembrane region" description="Helical" evidence="1">
    <location>
        <begin position="52"/>
        <end position="72"/>
    </location>
</feature>
<evidence type="ECO:0000313" key="3">
    <source>
        <dbReference type="EMBL" id="KAB7518320.1"/>
    </source>
</evidence>
<accession>A0A5N5UJ99</accession>
<feature type="transmembrane region" description="Helical" evidence="1">
    <location>
        <begin position="17"/>
        <end position="40"/>
    </location>
</feature>
<dbReference type="AlphaFoldDB" id="A0A5N5UJU5"/>
<evidence type="ECO:0000313" key="7">
    <source>
        <dbReference type="Proteomes" id="UP000326865"/>
    </source>
</evidence>
<evidence type="ECO:0000313" key="5">
    <source>
        <dbReference type="Proteomes" id="UP000326207"/>
    </source>
</evidence>
<dbReference type="Pfam" id="PF19139">
    <property type="entry name" value="DUF5822"/>
    <property type="match status" value="1"/>
</dbReference>
<evidence type="ECO:0000256" key="1">
    <source>
        <dbReference type="SAM" id="Phobius"/>
    </source>
</evidence>
<gene>
    <name evidence="2" type="ORF">DM867_07890</name>
    <name evidence="3" type="ORF">DMP03_02885</name>
    <name evidence="4" type="ORF">DP108_03025</name>
</gene>
<comment type="caution">
    <text evidence="4">The sequence shown here is derived from an EMBL/GenBank/DDBJ whole genome shotgun (WGS) entry which is preliminary data.</text>
</comment>
<dbReference type="EMBL" id="QMDY01000002">
    <property type="protein sequence ID" value="KAB7519101.1"/>
    <property type="molecule type" value="Genomic_DNA"/>
</dbReference>
<evidence type="ECO:0000313" key="4">
    <source>
        <dbReference type="EMBL" id="KAB7519101.1"/>
    </source>
</evidence>
<dbReference type="Proteomes" id="UP000326302">
    <property type="component" value="Unassembled WGS sequence"/>
</dbReference>
<organism evidence="4 5">
    <name type="scientific">Halosegnis rubeus</name>
    <dbReference type="NCBI Taxonomy" id="2212850"/>
    <lineage>
        <taxon>Archaea</taxon>
        <taxon>Methanobacteriati</taxon>
        <taxon>Methanobacteriota</taxon>
        <taxon>Stenosarchaea group</taxon>
        <taxon>Halobacteria</taxon>
        <taxon>Halobacteriales</taxon>
        <taxon>Natronomonadaceae</taxon>
        <taxon>Halosegnis</taxon>
    </lineage>
</organism>
<keyword evidence="1" id="KW-0472">Membrane</keyword>
<dbReference type="Proteomes" id="UP000326207">
    <property type="component" value="Unassembled WGS sequence"/>
</dbReference>
<dbReference type="InterPro" id="IPR043860">
    <property type="entry name" value="DUF5822"/>
</dbReference>
<evidence type="ECO:0000313" key="6">
    <source>
        <dbReference type="Proteomes" id="UP000326302"/>
    </source>
</evidence>
<sequence>MPERVETYETDGVDFGWVMQVTFVTTIVVGAPVVALASLFFELSSWGAWAEFAIRVGALVWFVTATCVYVYARRNVEE</sequence>
<reference evidence="5 6" key="1">
    <citation type="submission" date="2019-10" db="EMBL/GenBank/DDBJ databases">
        <title>Unraveling microbial dark matter from salterns through culturing: the case of the genus Halosegnis.</title>
        <authorList>
            <person name="Duran-Viseras A."/>
            <person name="Andrei A.-S."/>
            <person name="Vera-Gargallo B."/>
            <person name="Ghai R."/>
            <person name="Sanchez-Porro C."/>
            <person name="Ventosa A."/>
        </authorList>
    </citation>
    <scope>NUCLEOTIDE SEQUENCE [LARGE SCALE GENOMIC DNA]</scope>
    <source>
        <strain evidence="3 6">F17-44</strain>
        <strain evidence="2 7">F18-79</strain>
        <strain evidence="4 5">F19-13</strain>
    </source>
</reference>
<evidence type="ECO:0000313" key="2">
    <source>
        <dbReference type="EMBL" id="KAB7515010.1"/>
    </source>
</evidence>